<evidence type="ECO:0000259" key="2">
    <source>
        <dbReference type="Pfam" id="PF02357"/>
    </source>
</evidence>
<feature type="domain" description="NusG-like N-terminal" evidence="2">
    <location>
        <begin position="9"/>
        <end position="102"/>
    </location>
</feature>
<dbReference type="CDD" id="cd09889">
    <property type="entry name" value="NGN_Bact_2"/>
    <property type="match status" value="1"/>
</dbReference>
<proteinExistence type="predicted"/>
<dbReference type="AlphaFoldDB" id="A0A369M4N2"/>
<evidence type="ECO:0000313" key="3">
    <source>
        <dbReference type="EMBL" id="RDB66693.1"/>
    </source>
</evidence>
<evidence type="ECO:0000313" key="4">
    <source>
        <dbReference type="Proteomes" id="UP000253970"/>
    </source>
</evidence>
<dbReference type="InterPro" id="IPR036735">
    <property type="entry name" value="NGN_dom_sf"/>
</dbReference>
<comment type="caution">
    <text evidence="3">The sequence shown here is derived from an EMBL/GenBank/DDBJ whole genome shotgun (WGS) entry which is preliminary data.</text>
</comment>
<dbReference type="InterPro" id="IPR006645">
    <property type="entry name" value="NGN-like_dom"/>
</dbReference>
<evidence type="ECO:0000256" key="1">
    <source>
        <dbReference type="ARBA" id="ARBA00023163"/>
    </source>
</evidence>
<dbReference type="GO" id="GO:0006354">
    <property type="term" value="P:DNA-templated transcription elongation"/>
    <property type="evidence" value="ECO:0007669"/>
    <property type="project" value="InterPro"/>
</dbReference>
<name>A0A369M4N2_EGGLN</name>
<keyword evidence="1" id="KW-0804">Transcription</keyword>
<sequence>MPLRGRARYVLQVVPGRERAVAERVKALAGPELVRDCFALSYCILKKNQGVWRLLTETMFPGYLFVASDDIEAFEKTIKRSTAFARLLGAERRAFALRPEEASFVHDFGGPSHVVGFSRGTIDNGRTIIDEGPLRGHVDRIKKIDRHKRIAYLDIGLLDQKQVRVGLEIVRKT</sequence>
<protein>
    <submittedName>
        <fullName evidence="3">Antitermination protein NusG</fullName>
    </submittedName>
</protein>
<organism evidence="3 4">
    <name type="scientific">Eggerthella lenta</name>
    <name type="common">Eubacterium lentum</name>
    <dbReference type="NCBI Taxonomy" id="84112"/>
    <lineage>
        <taxon>Bacteria</taxon>
        <taxon>Bacillati</taxon>
        <taxon>Actinomycetota</taxon>
        <taxon>Coriobacteriia</taxon>
        <taxon>Eggerthellales</taxon>
        <taxon>Eggerthellaceae</taxon>
        <taxon>Eggerthella</taxon>
    </lineage>
</organism>
<dbReference type="RefSeq" id="WP_114534589.1">
    <property type="nucleotide sequence ID" value="NZ_PPTU01000033.1"/>
</dbReference>
<dbReference type="Pfam" id="PF02357">
    <property type="entry name" value="NusG"/>
    <property type="match status" value="1"/>
</dbReference>
<gene>
    <name evidence="3" type="ORF">C1875_13755</name>
</gene>
<dbReference type="EMBL" id="PPTU01000033">
    <property type="protein sequence ID" value="RDB66693.1"/>
    <property type="molecule type" value="Genomic_DNA"/>
</dbReference>
<dbReference type="SUPFAM" id="SSF82679">
    <property type="entry name" value="N-utilization substance G protein NusG, N-terminal domain"/>
    <property type="match status" value="1"/>
</dbReference>
<dbReference type="Proteomes" id="UP000253970">
    <property type="component" value="Unassembled WGS sequence"/>
</dbReference>
<accession>A0A369M4N2</accession>
<dbReference type="Gene3D" id="3.30.70.940">
    <property type="entry name" value="NusG, N-terminal domain"/>
    <property type="match status" value="1"/>
</dbReference>
<reference evidence="3 4" key="1">
    <citation type="journal article" date="2018" name="Elife">
        <title>Discovery and characterization of a prevalent human gut bacterial enzyme sufficient for the inactivation of a family of plant toxins.</title>
        <authorList>
            <person name="Koppel N."/>
            <person name="Bisanz J.E."/>
            <person name="Pandelia M.E."/>
            <person name="Turnbaugh P.J."/>
            <person name="Balskus E.P."/>
        </authorList>
    </citation>
    <scope>NUCLEOTIDE SEQUENCE [LARGE SCALE GENOMIC DNA]</scope>
    <source>
        <strain evidence="3 4">W1 BHI 6</strain>
    </source>
</reference>